<evidence type="ECO:0000256" key="2">
    <source>
        <dbReference type="ARBA" id="ARBA00022670"/>
    </source>
</evidence>
<protein>
    <submittedName>
        <fullName evidence="7">Protein HEAT-INDUCED TAS1 TARGET 4-like</fullName>
    </submittedName>
</protein>
<dbReference type="SUPFAM" id="SSF54001">
    <property type="entry name" value="Cysteine proteinases"/>
    <property type="match status" value="1"/>
</dbReference>
<dbReference type="AlphaFoldDB" id="A0A9W3D119"/>
<evidence type="ECO:0000256" key="3">
    <source>
        <dbReference type="ARBA" id="ARBA00022801"/>
    </source>
</evidence>
<feature type="domain" description="Peptidase C1A papain C-terminal" evidence="5">
    <location>
        <begin position="97"/>
        <end position="312"/>
    </location>
</feature>
<evidence type="ECO:0000256" key="4">
    <source>
        <dbReference type="ARBA" id="ARBA00022807"/>
    </source>
</evidence>
<name>A0A9W3D119_RAPSA</name>
<comment type="similarity">
    <text evidence="1">Belongs to the peptidase C1 family.</text>
</comment>
<dbReference type="GO" id="GO:0006508">
    <property type="term" value="P:proteolysis"/>
    <property type="evidence" value="ECO:0007669"/>
    <property type="project" value="UniProtKB-KW"/>
</dbReference>
<accession>A0A9W3D119</accession>
<keyword evidence="2" id="KW-0645">Protease</keyword>
<dbReference type="CDD" id="cd02619">
    <property type="entry name" value="Peptidase_C1"/>
    <property type="match status" value="1"/>
</dbReference>
<dbReference type="GeneID" id="130506506"/>
<proteinExistence type="inferred from homology"/>
<keyword evidence="4" id="KW-0788">Thiol protease</keyword>
<dbReference type="Pfam" id="PF00112">
    <property type="entry name" value="Peptidase_C1"/>
    <property type="match status" value="1"/>
</dbReference>
<keyword evidence="3" id="KW-0378">Hydrolase</keyword>
<evidence type="ECO:0000313" key="6">
    <source>
        <dbReference type="Proteomes" id="UP000504610"/>
    </source>
</evidence>
<dbReference type="KEGG" id="rsz:130506506"/>
<gene>
    <name evidence="7" type="primary">LOC130506506</name>
</gene>
<dbReference type="InterPro" id="IPR013128">
    <property type="entry name" value="Peptidase_C1A"/>
</dbReference>
<dbReference type="PANTHER" id="PTHR12411">
    <property type="entry name" value="CYSTEINE PROTEASE FAMILY C1-RELATED"/>
    <property type="match status" value="1"/>
</dbReference>
<sequence>MLAPSLSLTCFRLQLGRHIFLTQKMSDQGPLPMPLGGNFSIPKPVSDFFEGVEKLIPGHILGMIISSKPDNSRVTVVSCKETSYARWRNHTVMPGFLKDTNWKEYMGRVRDQGGHDTCWAVVTAELISAIRFILKYDAKYTEYSAQYLVDYANPAKALANYPKEKHYCYTYSVAKGLDFVLDGGIPTEAHWEYKGCRKQPAYRTPKDHPHVHIASVQRLTSVEEMFHNLQFHPIGASLALFLPDYSTIKKGIYRGPTSKASVYIGAHAVSIYGIKVVNGETIALVKSTHGTELGNDGYFRVSLDTMLVEVPCKGKNANRDFAKPCRLLSRFCFPKLPPREV</sequence>
<reference evidence="7" key="1">
    <citation type="submission" date="2025-08" db="UniProtKB">
        <authorList>
            <consortium name="RefSeq"/>
        </authorList>
    </citation>
    <scope>IDENTIFICATION</scope>
    <source>
        <tissue evidence="7">Leaf</tissue>
    </source>
</reference>
<dbReference type="Gene3D" id="3.90.70.10">
    <property type="entry name" value="Cysteine proteinases"/>
    <property type="match status" value="1"/>
</dbReference>
<dbReference type="InterPro" id="IPR038765">
    <property type="entry name" value="Papain-like_cys_pep_sf"/>
</dbReference>
<dbReference type="Proteomes" id="UP000504610">
    <property type="component" value="Unplaced"/>
</dbReference>
<dbReference type="InterPro" id="IPR000668">
    <property type="entry name" value="Peptidase_C1A_C"/>
</dbReference>
<dbReference type="OrthoDB" id="1052341at2759"/>
<evidence type="ECO:0000256" key="1">
    <source>
        <dbReference type="ARBA" id="ARBA00008455"/>
    </source>
</evidence>
<keyword evidence="6" id="KW-1185">Reference proteome</keyword>
<dbReference type="GO" id="GO:0008234">
    <property type="term" value="F:cysteine-type peptidase activity"/>
    <property type="evidence" value="ECO:0007669"/>
    <property type="project" value="UniProtKB-KW"/>
</dbReference>
<evidence type="ECO:0000313" key="7">
    <source>
        <dbReference type="RefSeq" id="XP_056857143.1"/>
    </source>
</evidence>
<dbReference type="RefSeq" id="XP_056857143.1">
    <property type="nucleotide sequence ID" value="XM_057001163.1"/>
</dbReference>
<dbReference type="SMART" id="SM00645">
    <property type="entry name" value="Pept_C1"/>
    <property type="match status" value="1"/>
</dbReference>
<evidence type="ECO:0000259" key="5">
    <source>
        <dbReference type="SMART" id="SM00645"/>
    </source>
</evidence>
<organism evidence="6 7">
    <name type="scientific">Raphanus sativus</name>
    <name type="common">Radish</name>
    <name type="synonym">Raphanus raphanistrum var. sativus</name>
    <dbReference type="NCBI Taxonomy" id="3726"/>
    <lineage>
        <taxon>Eukaryota</taxon>
        <taxon>Viridiplantae</taxon>
        <taxon>Streptophyta</taxon>
        <taxon>Embryophyta</taxon>
        <taxon>Tracheophyta</taxon>
        <taxon>Spermatophyta</taxon>
        <taxon>Magnoliopsida</taxon>
        <taxon>eudicotyledons</taxon>
        <taxon>Gunneridae</taxon>
        <taxon>Pentapetalae</taxon>
        <taxon>rosids</taxon>
        <taxon>malvids</taxon>
        <taxon>Brassicales</taxon>
        <taxon>Brassicaceae</taxon>
        <taxon>Brassiceae</taxon>
        <taxon>Raphanus</taxon>
    </lineage>
</organism>